<dbReference type="EMBL" id="JANJQO010000779">
    <property type="protein sequence ID" value="KAJ2974854.1"/>
    <property type="molecule type" value="Genomic_DNA"/>
</dbReference>
<gene>
    <name evidence="1" type="ORF">NQ176_g5840</name>
</gene>
<sequence>MSREEDSGSAEKGHVADDGFGSAEKGHVGDGLGSSEVISRQVTTVQPHPDFMTRTGLNIESFKKAHYGRGIVELERPIKPRHLNMIAIGGSIGAGFFVGSGGALSNGGPGSLFIDFLIIGVMMFMVVHALGELAVMYPVSGSFYTYSARFIDPSWGFAMGWNYVFQWASVLPLELTVCGIAIQYWNADINIGVWIAVFLVVIIIINLFGAIGYAEEEYWSALFKLSATVIFMIIAFVLVLGGGPSRGRYDHYWGAKLWYDPGAFRNGFKGFCSVFVTAAFSFSGTELVGLAAAESSNPVKSLPSAIKQVFWRITLFYILGLFFVGLLIESTDKELLNAGAYDDPHASPFVLVGKYAGLHGFDHFMNITILVSVLSISVSGVYGGSRTLTALAQQGYAPKLFTYIDKSGRPLFSVIVLILCGFIAFVSLDATGPVVFAWLQSISGLAALFTWGSVCVAHIRFRHAWKYHGHSLDEIPFRAACGIWGSYLGLFLNIIVLMAQFYTAVAAPIGETGLATAESFFKTYLAAPVILCFWAIGYLWKREGFLRISQIDVDTGRRELDWEEINAYRARVAAWPKWRRILHTFI</sequence>
<keyword evidence="2" id="KW-1185">Reference proteome</keyword>
<evidence type="ECO:0000313" key="1">
    <source>
        <dbReference type="EMBL" id="KAJ2974854.1"/>
    </source>
</evidence>
<dbReference type="Proteomes" id="UP001143910">
    <property type="component" value="Unassembled WGS sequence"/>
</dbReference>
<proteinExistence type="predicted"/>
<organism evidence="1 2">
    <name type="scientific">Zarea fungicola</name>
    <dbReference type="NCBI Taxonomy" id="93591"/>
    <lineage>
        <taxon>Eukaryota</taxon>
        <taxon>Fungi</taxon>
        <taxon>Dikarya</taxon>
        <taxon>Ascomycota</taxon>
        <taxon>Pezizomycotina</taxon>
        <taxon>Sordariomycetes</taxon>
        <taxon>Hypocreomycetidae</taxon>
        <taxon>Hypocreales</taxon>
        <taxon>Cordycipitaceae</taxon>
        <taxon>Zarea</taxon>
    </lineage>
</organism>
<name>A0ACC1N7H0_9HYPO</name>
<reference evidence="1" key="1">
    <citation type="submission" date="2022-08" db="EMBL/GenBank/DDBJ databases">
        <title>Genome Sequence of Lecanicillium fungicola.</title>
        <authorList>
            <person name="Buettner E."/>
        </authorList>
    </citation>
    <scope>NUCLEOTIDE SEQUENCE</scope>
    <source>
        <strain evidence="1">Babe33</strain>
    </source>
</reference>
<accession>A0ACC1N7H0</accession>
<evidence type="ECO:0000313" key="2">
    <source>
        <dbReference type="Proteomes" id="UP001143910"/>
    </source>
</evidence>
<comment type="caution">
    <text evidence="1">The sequence shown here is derived from an EMBL/GenBank/DDBJ whole genome shotgun (WGS) entry which is preliminary data.</text>
</comment>
<protein>
    <submittedName>
        <fullName evidence="1">Uncharacterized protein</fullName>
    </submittedName>
</protein>